<reference evidence="3" key="1">
    <citation type="submission" date="2015-08" db="EMBL/GenBank/DDBJ databases">
        <title>Complete genome sequence of Rothia mucilaginosa strain NUM-Rm6536.</title>
        <authorList>
            <person name="Nambu T."/>
        </authorList>
    </citation>
    <scope>NUCLEOTIDE SEQUENCE [LARGE SCALE GENOMIC DNA]</scope>
    <source>
        <strain evidence="3">NUM-Rm6536</strain>
    </source>
</reference>
<feature type="region of interest" description="Disordered" evidence="1">
    <location>
        <begin position="1"/>
        <end position="60"/>
    </location>
</feature>
<feature type="compositionally biased region" description="Polar residues" evidence="1">
    <location>
        <begin position="12"/>
        <end position="21"/>
    </location>
</feature>
<proteinExistence type="predicted"/>
<sequence>MRDSGAVARPMSVSSATSTLVSPVLSVKKSAPAPGCFTARRTLSKKPSRSGFPPAKIGTP</sequence>
<dbReference type="PATRIC" id="fig|43675.28.peg.1243"/>
<evidence type="ECO:0000313" key="3">
    <source>
        <dbReference type="Proteomes" id="UP000066203"/>
    </source>
</evidence>
<name>A0A0K2S008_9MICC</name>
<gene>
    <name evidence="2" type="ORF">RM6536_1214</name>
</gene>
<dbReference type="Proteomes" id="UP000066203">
    <property type="component" value="Chromosome"/>
</dbReference>
<dbReference type="EMBL" id="AP014938">
    <property type="protein sequence ID" value="BAS20461.1"/>
    <property type="molecule type" value="Genomic_DNA"/>
</dbReference>
<protein>
    <submittedName>
        <fullName evidence="2">Uncharacterized protein</fullName>
    </submittedName>
</protein>
<dbReference type="AlphaFoldDB" id="A0A0K2S008"/>
<evidence type="ECO:0000256" key="1">
    <source>
        <dbReference type="SAM" id="MobiDB-lite"/>
    </source>
</evidence>
<accession>A0A0K2S008</accession>
<organism evidence="2">
    <name type="scientific">Rothia mucilaginosa</name>
    <dbReference type="NCBI Taxonomy" id="43675"/>
    <lineage>
        <taxon>Bacteria</taxon>
        <taxon>Bacillati</taxon>
        <taxon>Actinomycetota</taxon>
        <taxon>Actinomycetes</taxon>
        <taxon>Micrococcales</taxon>
        <taxon>Micrococcaceae</taxon>
        <taxon>Rothia</taxon>
    </lineage>
</organism>
<evidence type="ECO:0000313" key="2">
    <source>
        <dbReference type="EMBL" id="BAS20461.1"/>
    </source>
</evidence>